<dbReference type="Proteomes" id="UP000250321">
    <property type="component" value="Unassembled WGS sequence"/>
</dbReference>
<organism evidence="7 8">
    <name type="scientific">Prunus yedoensis var. nudiflora</name>
    <dbReference type="NCBI Taxonomy" id="2094558"/>
    <lineage>
        <taxon>Eukaryota</taxon>
        <taxon>Viridiplantae</taxon>
        <taxon>Streptophyta</taxon>
        <taxon>Embryophyta</taxon>
        <taxon>Tracheophyta</taxon>
        <taxon>Spermatophyta</taxon>
        <taxon>Magnoliopsida</taxon>
        <taxon>eudicotyledons</taxon>
        <taxon>Gunneridae</taxon>
        <taxon>Pentapetalae</taxon>
        <taxon>rosids</taxon>
        <taxon>fabids</taxon>
        <taxon>Rosales</taxon>
        <taxon>Rosaceae</taxon>
        <taxon>Amygdaloideae</taxon>
        <taxon>Amygdaleae</taxon>
        <taxon>Prunus</taxon>
    </lineage>
</organism>
<protein>
    <submittedName>
        <fullName evidence="7">Protein TIC 55 chloroplastic</fullName>
    </submittedName>
</protein>
<comment type="caution">
    <text evidence="7">The sequence shown here is derived from an EMBL/GenBank/DDBJ whole genome shotgun (WGS) entry which is preliminary data.</text>
</comment>
<dbReference type="EMBL" id="PJQY01000096">
    <property type="protein sequence ID" value="PQQ18788.1"/>
    <property type="molecule type" value="Genomic_DNA"/>
</dbReference>
<evidence type="ECO:0000256" key="5">
    <source>
        <dbReference type="ARBA" id="ARBA00023014"/>
    </source>
</evidence>
<dbReference type="GO" id="GO:0051537">
    <property type="term" value="F:2 iron, 2 sulfur cluster binding"/>
    <property type="evidence" value="ECO:0007669"/>
    <property type="project" value="UniProtKB-KW"/>
</dbReference>
<dbReference type="InterPro" id="IPR017941">
    <property type="entry name" value="Rieske_2Fe-2S"/>
</dbReference>
<dbReference type="PROSITE" id="PS51296">
    <property type="entry name" value="RIESKE"/>
    <property type="match status" value="1"/>
</dbReference>
<keyword evidence="5" id="KW-0411">Iron-sulfur</keyword>
<evidence type="ECO:0000313" key="7">
    <source>
        <dbReference type="EMBL" id="PQQ18788.1"/>
    </source>
</evidence>
<dbReference type="GO" id="GO:0046872">
    <property type="term" value="F:metal ion binding"/>
    <property type="evidence" value="ECO:0007669"/>
    <property type="project" value="UniProtKB-KW"/>
</dbReference>
<gene>
    <name evidence="7" type="ORF">Pyn_21121</name>
</gene>
<dbReference type="SUPFAM" id="SSF50022">
    <property type="entry name" value="ISP domain"/>
    <property type="match status" value="1"/>
</dbReference>
<dbReference type="Gene3D" id="2.102.10.10">
    <property type="entry name" value="Rieske [2Fe-2S] iron-sulphur domain"/>
    <property type="match status" value="1"/>
</dbReference>
<dbReference type="Pfam" id="PF00355">
    <property type="entry name" value="Rieske"/>
    <property type="match status" value="1"/>
</dbReference>
<keyword evidence="2" id="KW-0479">Metal-binding</keyword>
<keyword evidence="3" id="KW-0809">Transit peptide</keyword>
<dbReference type="InterPro" id="IPR036922">
    <property type="entry name" value="Rieske_2Fe-2S_sf"/>
</dbReference>
<keyword evidence="1" id="KW-0001">2Fe-2S</keyword>
<evidence type="ECO:0000256" key="4">
    <source>
        <dbReference type="ARBA" id="ARBA00023004"/>
    </source>
</evidence>
<evidence type="ECO:0000259" key="6">
    <source>
        <dbReference type="PROSITE" id="PS51296"/>
    </source>
</evidence>
<evidence type="ECO:0000313" key="8">
    <source>
        <dbReference type="Proteomes" id="UP000250321"/>
    </source>
</evidence>
<sequence>MHLGLTVFDKQLVLYRDGSGLLRCYEDRCSHRPRKMCRDSTGTLIDLCMHYTAPI</sequence>
<dbReference type="AlphaFoldDB" id="A0A314ZNJ3"/>
<evidence type="ECO:0000256" key="3">
    <source>
        <dbReference type="ARBA" id="ARBA00022946"/>
    </source>
</evidence>
<feature type="domain" description="Rieske" evidence="6">
    <location>
        <begin position="1"/>
        <end position="55"/>
    </location>
</feature>
<proteinExistence type="predicted"/>
<reference evidence="7 8" key="1">
    <citation type="submission" date="2018-02" db="EMBL/GenBank/DDBJ databases">
        <title>Draft genome of wild Prunus yedoensis var. nudiflora.</title>
        <authorList>
            <person name="Baek S."/>
            <person name="Kim J.-H."/>
            <person name="Choi K."/>
            <person name="Kim G.-B."/>
            <person name="Cho A."/>
            <person name="Jang H."/>
            <person name="Shin C.-H."/>
            <person name="Yu H.-J."/>
            <person name="Mun J.-H."/>
        </authorList>
    </citation>
    <scope>NUCLEOTIDE SEQUENCE [LARGE SCALE GENOMIC DNA]</scope>
    <source>
        <strain evidence="8">cv. Jeju island</strain>
        <tissue evidence="7">Leaf</tissue>
    </source>
</reference>
<keyword evidence="4" id="KW-0408">Iron</keyword>
<dbReference type="STRING" id="2094558.A0A314ZNJ3"/>
<accession>A0A314ZNJ3</accession>
<keyword evidence="8" id="KW-1185">Reference proteome</keyword>
<evidence type="ECO:0000256" key="2">
    <source>
        <dbReference type="ARBA" id="ARBA00022723"/>
    </source>
</evidence>
<evidence type="ECO:0000256" key="1">
    <source>
        <dbReference type="ARBA" id="ARBA00022714"/>
    </source>
</evidence>
<name>A0A314ZNJ3_PRUYE</name>